<dbReference type="Gene3D" id="3.30.720.10">
    <property type="entry name" value="Signal recognition particle alu RNA binding heterodimer, srp9/1"/>
    <property type="match status" value="1"/>
</dbReference>
<evidence type="ECO:0000256" key="8">
    <source>
        <dbReference type="RuleBase" id="RU368100"/>
    </source>
</evidence>
<evidence type="ECO:0000256" key="1">
    <source>
        <dbReference type="ARBA" id="ARBA00004496"/>
    </source>
</evidence>
<comment type="subcellular location">
    <subcellularLocation>
        <location evidence="1 8">Cytoplasm</location>
    </subcellularLocation>
</comment>
<keyword evidence="7 8" id="KW-0687">Ribonucleoprotein</keyword>
<evidence type="ECO:0000256" key="5">
    <source>
        <dbReference type="ARBA" id="ARBA00022884"/>
    </source>
</evidence>
<dbReference type="InterPro" id="IPR003210">
    <property type="entry name" value="Signal_recog_particle_SRP14"/>
</dbReference>
<reference evidence="11 12" key="1">
    <citation type="submission" date="2022-11" db="UniProtKB">
        <authorList>
            <consortium name="WormBaseParasite"/>
        </authorList>
    </citation>
    <scope>IDENTIFICATION</scope>
</reference>
<dbReference type="FunFam" id="3.30.720.10:FF:000003">
    <property type="entry name" value="Signal recognition particle 14"/>
    <property type="match status" value="1"/>
</dbReference>
<evidence type="ECO:0000313" key="10">
    <source>
        <dbReference type="Proteomes" id="UP000887566"/>
    </source>
</evidence>
<dbReference type="InterPro" id="IPR009018">
    <property type="entry name" value="Signal_recog_particle_SRP9/14"/>
</dbReference>
<comment type="function">
    <text evidence="8">Component of the signal recognition particle (SRP) complex, a ribonucleoprotein complex that mediates the cotranslational targeting of secretory and membrane proteins to the endoplasmic reticulum (ER). SRP9 together with SRP14 and the Alu portion of the SRP RNA, constitutes the elongation arrest domain of SRP. The complex of SRP9 and SRP14 is required for SRP RNA binding.</text>
</comment>
<evidence type="ECO:0000256" key="2">
    <source>
        <dbReference type="ARBA" id="ARBA00010349"/>
    </source>
</evidence>
<feature type="compositionally biased region" description="Basic and acidic residues" evidence="9">
    <location>
        <begin position="105"/>
        <end position="118"/>
    </location>
</feature>
<keyword evidence="6 8" id="KW-0733">Signal recognition particle</keyword>
<evidence type="ECO:0000256" key="9">
    <source>
        <dbReference type="SAM" id="MobiDB-lite"/>
    </source>
</evidence>
<evidence type="ECO:0000256" key="6">
    <source>
        <dbReference type="ARBA" id="ARBA00023135"/>
    </source>
</evidence>
<comment type="subunit">
    <text evidence="8">Heterodimer with SRP9; binds RNA as heterodimer. Component of a signal recognition particle (SRP) complex that consists of a 7SL RNA molecule of 300 nucleotides and six protein subunits: SRP72, SRP68, SRP54, SRP19, SRP14 and SRP9.</text>
</comment>
<dbReference type="SUPFAM" id="SSF54762">
    <property type="entry name" value="Signal recognition particle alu RNA binding heterodimer, SRP9/14"/>
    <property type="match status" value="1"/>
</dbReference>
<organism evidence="10 11">
    <name type="scientific">Plectus sambesii</name>
    <dbReference type="NCBI Taxonomy" id="2011161"/>
    <lineage>
        <taxon>Eukaryota</taxon>
        <taxon>Metazoa</taxon>
        <taxon>Ecdysozoa</taxon>
        <taxon>Nematoda</taxon>
        <taxon>Chromadorea</taxon>
        <taxon>Plectida</taxon>
        <taxon>Plectina</taxon>
        <taxon>Plectoidea</taxon>
        <taxon>Plectidae</taxon>
        <taxon>Plectus</taxon>
    </lineage>
</organism>
<dbReference type="WBParaSite" id="PSAMB.scaffold4087size15757.g23378.t1">
    <property type="protein sequence ID" value="PSAMB.scaffold4087size15757.g23378.t1"/>
    <property type="gene ID" value="PSAMB.scaffold4087size15757.g23378"/>
</dbReference>
<dbReference type="GO" id="GO:0005786">
    <property type="term" value="C:signal recognition particle, endoplasmic reticulum targeting"/>
    <property type="evidence" value="ECO:0007669"/>
    <property type="project" value="UniProtKB-UniRule"/>
</dbReference>
<protein>
    <recommendedName>
        <fullName evidence="3 8">Signal recognition particle 14 kDa protein</fullName>
        <shortName evidence="8">SRP14</shortName>
    </recommendedName>
</protein>
<keyword evidence="4 8" id="KW-0963">Cytoplasm</keyword>
<dbReference type="GO" id="GO:0008312">
    <property type="term" value="F:7S RNA binding"/>
    <property type="evidence" value="ECO:0007669"/>
    <property type="project" value="UniProtKB-UniRule"/>
</dbReference>
<dbReference type="GO" id="GO:0006614">
    <property type="term" value="P:SRP-dependent cotranslational protein targeting to membrane"/>
    <property type="evidence" value="ECO:0007669"/>
    <property type="project" value="UniProtKB-UniRule"/>
</dbReference>
<feature type="compositionally biased region" description="Basic and acidic residues" evidence="9">
    <location>
        <begin position="33"/>
        <end position="45"/>
    </location>
</feature>
<dbReference type="AlphaFoldDB" id="A0A914VJ97"/>
<dbReference type="Pfam" id="PF02290">
    <property type="entry name" value="SRP14"/>
    <property type="match status" value="1"/>
</dbReference>
<name>A0A914VJ97_9BILA</name>
<dbReference type="Proteomes" id="UP000887566">
    <property type="component" value="Unplaced"/>
</dbReference>
<evidence type="ECO:0000256" key="3">
    <source>
        <dbReference type="ARBA" id="ARBA00017926"/>
    </source>
</evidence>
<keyword evidence="5 8" id="KW-0694">RNA-binding</keyword>
<sequence length="128" mass="14107">MTLLDNDHFLTELGKMFQRSRMGGAGSVSITMKRYDGHTKPRARTESTSSGSHNLSGGGGSSGEPKCLLRVKHGSKKISTVINPKDVNKFQLAYANLLKLNMDNLKKRERKAEKESKPKSSRSSNKAQ</sequence>
<accession>A0A914VJ97</accession>
<dbReference type="PANTHER" id="PTHR12013">
    <property type="entry name" value="SIGNAL RECOGNITION PARTICLE 14 KD PROTEIN"/>
    <property type="match status" value="1"/>
</dbReference>
<feature type="region of interest" description="Disordered" evidence="9">
    <location>
        <begin position="23"/>
        <end position="68"/>
    </location>
</feature>
<dbReference type="WBParaSite" id="PSAMB.scaffold207size65851.g3252.t1">
    <property type="protein sequence ID" value="PSAMB.scaffold207size65851.g3252.t1"/>
    <property type="gene ID" value="PSAMB.scaffold207size65851.g3252"/>
</dbReference>
<feature type="region of interest" description="Disordered" evidence="9">
    <location>
        <begin position="105"/>
        <end position="128"/>
    </location>
</feature>
<dbReference type="GO" id="GO:0030942">
    <property type="term" value="F:endoplasmic reticulum signal peptide binding"/>
    <property type="evidence" value="ECO:0007669"/>
    <property type="project" value="UniProtKB-UniRule"/>
</dbReference>
<comment type="similarity">
    <text evidence="2 8">Belongs to the SRP14 family.</text>
</comment>
<evidence type="ECO:0000256" key="7">
    <source>
        <dbReference type="ARBA" id="ARBA00023274"/>
    </source>
</evidence>
<evidence type="ECO:0000313" key="11">
    <source>
        <dbReference type="WBParaSite" id="PSAMB.scaffold207size65851.g3252.t1"/>
    </source>
</evidence>
<keyword evidence="10" id="KW-1185">Reference proteome</keyword>
<evidence type="ECO:0000313" key="12">
    <source>
        <dbReference type="WBParaSite" id="PSAMB.scaffold4087size15757.g23378.t1"/>
    </source>
</evidence>
<evidence type="ECO:0000256" key="4">
    <source>
        <dbReference type="ARBA" id="ARBA00022490"/>
    </source>
</evidence>
<proteinExistence type="inferred from homology"/>